<reference evidence="6" key="1">
    <citation type="submission" date="2021-02" db="EMBL/GenBank/DDBJ databases">
        <authorList>
            <person name="Nowell W R."/>
        </authorList>
    </citation>
    <scope>NUCLEOTIDE SEQUENCE</scope>
</reference>
<accession>A0A818R845</accession>
<feature type="chain" id="PRO_5036233964" evidence="1">
    <location>
        <begin position="26"/>
        <end position="90"/>
    </location>
</feature>
<dbReference type="Proteomes" id="UP000663845">
    <property type="component" value="Unassembled WGS sequence"/>
</dbReference>
<evidence type="ECO:0000313" key="6">
    <source>
        <dbReference type="EMBL" id="CAF3649677.1"/>
    </source>
</evidence>
<keyword evidence="1" id="KW-0732">Signal</keyword>
<dbReference type="EMBL" id="CAJNOE010001741">
    <property type="protein sequence ID" value="CAF1447185.1"/>
    <property type="molecule type" value="Genomic_DNA"/>
</dbReference>
<protein>
    <submittedName>
        <fullName evidence="6">Uncharacterized protein</fullName>
    </submittedName>
</protein>
<dbReference type="EMBL" id="CAJNON010001500">
    <property type="protein sequence ID" value="CAF1467258.1"/>
    <property type="molecule type" value="Genomic_DNA"/>
</dbReference>
<evidence type="ECO:0000313" key="8">
    <source>
        <dbReference type="Proteomes" id="UP000663844"/>
    </source>
</evidence>
<dbReference type="AlphaFoldDB" id="A0A818R845"/>
<name>A0A818R845_9BILA</name>
<evidence type="ECO:0000256" key="1">
    <source>
        <dbReference type="SAM" id="SignalP"/>
    </source>
</evidence>
<dbReference type="Proteomes" id="UP000663860">
    <property type="component" value="Unassembled WGS sequence"/>
</dbReference>
<dbReference type="EMBL" id="CAJOAY010001341">
    <property type="protein sequence ID" value="CAF3830311.1"/>
    <property type="molecule type" value="Genomic_DNA"/>
</dbReference>
<dbReference type="EMBL" id="CAJOBB010000056">
    <property type="protein sequence ID" value="CAF3536916.1"/>
    <property type="molecule type" value="Genomic_DNA"/>
</dbReference>
<proteinExistence type="predicted"/>
<feature type="signal peptide" evidence="1">
    <location>
        <begin position="1"/>
        <end position="25"/>
    </location>
</feature>
<sequence length="90" mass="10670">MLKLICSLMVILSIFSSLYLTKVESRALHQNYDGVQASQFHHVRFNKRRSIDENHHDTDQNEYVHNKRKSDFLLSLYGLPYTLINRRAFS</sequence>
<dbReference type="Proteomes" id="UP000663844">
    <property type="component" value="Unassembled WGS sequence"/>
</dbReference>
<dbReference type="Proteomes" id="UP000663891">
    <property type="component" value="Unassembled WGS sequence"/>
</dbReference>
<gene>
    <name evidence="2" type="ORF">IZO911_LOCUS42145</name>
    <name evidence="4" type="ORF">JYZ213_LOCUS42715</name>
    <name evidence="5" type="ORF">KXQ929_LOCUS1966</name>
    <name evidence="7" type="ORF">OKA104_LOCUS20248</name>
    <name evidence="6" type="ORF">OXD698_LOCUS8947</name>
    <name evidence="3" type="ORF">VCS650_LOCUS40391</name>
</gene>
<evidence type="ECO:0000313" key="7">
    <source>
        <dbReference type="EMBL" id="CAF3830311.1"/>
    </source>
</evidence>
<evidence type="ECO:0000313" key="5">
    <source>
        <dbReference type="EMBL" id="CAF3536916.1"/>
    </source>
</evidence>
<evidence type="ECO:0000313" key="4">
    <source>
        <dbReference type="EMBL" id="CAF1487236.1"/>
    </source>
</evidence>
<organism evidence="6 8">
    <name type="scientific">Adineta steineri</name>
    <dbReference type="NCBI Taxonomy" id="433720"/>
    <lineage>
        <taxon>Eukaryota</taxon>
        <taxon>Metazoa</taxon>
        <taxon>Spiralia</taxon>
        <taxon>Gnathifera</taxon>
        <taxon>Rotifera</taxon>
        <taxon>Eurotatoria</taxon>
        <taxon>Bdelloidea</taxon>
        <taxon>Adinetida</taxon>
        <taxon>Adinetidae</taxon>
        <taxon>Adineta</taxon>
    </lineage>
</organism>
<dbReference type="Proteomes" id="UP000663868">
    <property type="component" value="Unassembled WGS sequence"/>
</dbReference>
<dbReference type="EMBL" id="CAJNOG010002056">
    <property type="protein sequence ID" value="CAF1487236.1"/>
    <property type="molecule type" value="Genomic_DNA"/>
</dbReference>
<dbReference type="OrthoDB" id="9987106at2759"/>
<comment type="caution">
    <text evidence="6">The sequence shown here is derived from an EMBL/GenBank/DDBJ whole genome shotgun (WGS) entry which is preliminary data.</text>
</comment>
<dbReference type="Proteomes" id="UP000663881">
    <property type="component" value="Unassembled WGS sequence"/>
</dbReference>
<evidence type="ECO:0000313" key="2">
    <source>
        <dbReference type="EMBL" id="CAF1447185.1"/>
    </source>
</evidence>
<dbReference type="EMBL" id="CAJOAZ010000442">
    <property type="protein sequence ID" value="CAF3649677.1"/>
    <property type="molecule type" value="Genomic_DNA"/>
</dbReference>
<evidence type="ECO:0000313" key="3">
    <source>
        <dbReference type="EMBL" id="CAF1467258.1"/>
    </source>
</evidence>